<name>A0A1I2CBA7_9ACTN</name>
<dbReference type="PROSITE" id="PS50921">
    <property type="entry name" value="ANTAR"/>
    <property type="match status" value="1"/>
</dbReference>
<dbReference type="SMART" id="SM01012">
    <property type="entry name" value="ANTAR"/>
    <property type="match status" value="1"/>
</dbReference>
<feature type="region of interest" description="Disordered" evidence="1">
    <location>
        <begin position="191"/>
        <end position="232"/>
    </location>
</feature>
<proteinExistence type="predicted"/>
<organism evidence="3 4">
    <name type="scientific">Blastococcus tunisiensis</name>
    <dbReference type="NCBI Taxonomy" id="1798228"/>
    <lineage>
        <taxon>Bacteria</taxon>
        <taxon>Bacillati</taxon>
        <taxon>Actinomycetota</taxon>
        <taxon>Actinomycetes</taxon>
        <taxon>Geodermatophilales</taxon>
        <taxon>Geodermatophilaceae</taxon>
        <taxon>Blastococcus</taxon>
    </lineage>
</organism>
<evidence type="ECO:0000313" key="4">
    <source>
        <dbReference type="Proteomes" id="UP000198589"/>
    </source>
</evidence>
<evidence type="ECO:0000256" key="1">
    <source>
        <dbReference type="SAM" id="MobiDB-lite"/>
    </source>
</evidence>
<dbReference type="Pfam" id="PF03861">
    <property type="entry name" value="ANTAR"/>
    <property type="match status" value="1"/>
</dbReference>
<dbReference type="InterPro" id="IPR011006">
    <property type="entry name" value="CheY-like_superfamily"/>
</dbReference>
<dbReference type="InterPro" id="IPR005561">
    <property type="entry name" value="ANTAR"/>
</dbReference>
<evidence type="ECO:0000313" key="3">
    <source>
        <dbReference type="EMBL" id="SFE65544.1"/>
    </source>
</evidence>
<evidence type="ECO:0000259" key="2">
    <source>
        <dbReference type="PROSITE" id="PS50921"/>
    </source>
</evidence>
<feature type="domain" description="ANTAR" evidence="2">
    <location>
        <begin position="126"/>
        <end position="187"/>
    </location>
</feature>
<dbReference type="Proteomes" id="UP000198589">
    <property type="component" value="Unassembled WGS sequence"/>
</dbReference>
<dbReference type="GO" id="GO:0003723">
    <property type="term" value="F:RNA binding"/>
    <property type="evidence" value="ECO:0007669"/>
    <property type="project" value="InterPro"/>
</dbReference>
<dbReference type="InterPro" id="IPR036388">
    <property type="entry name" value="WH-like_DNA-bd_sf"/>
</dbReference>
<dbReference type="Gene3D" id="1.10.10.10">
    <property type="entry name" value="Winged helix-like DNA-binding domain superfamily/Winged helix DNA-binding domain"/>
    <property type="match status" value="1"/>
</dbReference>
<protein>
    <submittedName>
        <fullName evidence="3">ANTAR domain-containing protein</fullName>
    </submittedName>
</protein>
<gene>
    <name evidence="3" type="ORF">SAMN05216574_10513</name>
</gene>
<dbReference type="SUPFAM" id="SSF52172">
    <property type="entry name" value="CheY-like"/>
    <property type="match status" value="1"/>
</dbReference>
<dbReference type="AlphaFoldDB" id="A0A1I2CBA7"/>
<keyword evidence="4" id="KW-1185">Reference proteome</keyword>
<accession>A0A1I2CBA7</accession>
<feature type="region of interest" description="Disordered" evidence="1">
    <location>
        <begin position="1"/>
        <end position="25"/>
    </location>
</feature>
<dbReference type="EMBL" id="FOND01000005">
    <property type="protein sequence ID" value="SFE65544.1"/>
    <property type="molecule type" value="Genomic_DNA"/>
</dbReference>
<dbReference type="STRING" id="1798228.SAMN05216574_10513"/>
<sequence>MIPGPRPPKGQNRPGAGRDRGMDVLRPTAPDVLVEAAVVSSTPDPVPATGTPGAVQVALVRTERGWCVQSPAGREVAGGLVEGLSLADLVSEELGVLNEPGRSARRSARGTGGAGEVLLDPAEARMAELERTVAQLEHALAARVSTERAIGVLAERRGTSARAAFETLRRDARSQGRPVAELAREVLDALPTDSPEPAGAGPTSSSPRAVPAPGLRRPHTLVVPVTPPTPRPTFDAAAVVAGDGGC</sequence>
<reference evidence="4" key="1">
    <citation type="submission" date="2016-10" db="EMBL/GenBank/DDBJ databases">
        <authorList>
            <person name="Varghese N."/>
            <person name="Submissions S."/>
        </authorList>
    </citation>
    <scope>NUCLEOTIDE SEQUENCE [LARGE SCALE GENOMIC DNA]</scope>
    <source>
        <strain evidence="4">DSM 46838</strain>
    </source>
</reference>